<feature type="domain" description="HYR" evidence="2">
    <location>
        <begin position="216"/>
        <end position="298"/>
    </location>
</feature>
<name>A0A7C3HXY6_MEIRU</name>
<dbReference type="InterPro" id="IPR003410">
    <property type="entry name" value="HYR_dom"/>
</dbReference>
<dbReference type="NCBIfam" id="NF038114">
    <property type="entry name" value="rightmost"/>
    <property type="match status" value="1"/>
</dbReference>
<evidence type="ECO:0000256" key="1">
    <source>
        <dbReference type="ARBA" id="ARBA00022737"/>
    </source>
</evidence>
<comment type="caution">
    <text evidence="3">The sequence shown here is derived from an EMBL/GenBank/DDBJ whole genome shotgun (WGS) entry which is preliminary data.</text>
</comment>
<dbReference type="InterPro" id="IPR013783">
    <property type="entry name" value="Ig-like_fold"/>
</dbReference>
<dbReference type="PANTHER" id="PTHR24273:SF32">
    <property type="entry name" value="HYALIN"/>
    <property type="match status" value="1"/>
</dbReference>
<evidence type="ECO:0000313" key="3">
    <source>
        <dbReference type="EMBL" id="HFG21143.1"/>
    </source>
</evidence>
<dbReference type="PROSITE" id="PS50825">
    <property type="entry name" value="HYR"/>
    <property type="match status" value="1"/>
</dbReference>
<dbReference type="EMBL" id="DSWI01000025">
    <property type="protein sequence ID" value="HFG21143.1"/>
    <property type="molecule type" value="Genomic_DNA"/>
</dbReference>
<evidence type="ECO:0000259" key="2">
    <source>
        <dbReference type="PROSITE" id="PS50825"/>
    </source>
</evidence>
<dbReference type="Pfam" id="PF02494">
    <property type="entry name" value="HYR"/>
    <property type="match status" value="1"/>
</dbReference>
<gene>
    <name evidence="3" type="ORF">ENS82_10610</name>
</gene>
<dbReference type="PANTHER" id="PTHR24273">
    <property type="entry name" value="FI04643P-RELATED"/>
    <property type="match status" value="1"/>
</dbReference>
<sequence length="511" mass="52815">MKRVNWQFICPCFHVTEVVPQEDSMDWKLVVHRLGLFVGAVGIFVACNSQPALEAGPTELVITEGIPAPAPALRTPGVRPLSDLAASASLGGSSTTPVSLNGQNCTTFPDETVTITYSITGRQQNPASFRVNTLWTYNGTGWAGSSPATVNVPPRAANDPATIRTVTVTLRNTSGGGTGSSSFTIVPFNVATTAPAALNPSGGNVTIHVSFSPCAAPNTPPALVLPADITAEATSSAGAEVNYGVTATDQQDGDLSSQVVCTPASGSTFPLGQTTVNCSVTDSGGLSASGSFMVNVQDTTPPVFSGVPTSQVNLIAANIHGAVLDIAGLGISAADVNDVSPPVTIQCTPANGSILAIGSLTTVSCTATDSSAYPSPNTSEPVTFDVFVGLDTSGVGFLPPLREAAPYSAHKRGSTIPHKFYPPRYADGTPATDLAAGLRLKLVNTGNPTETYEPTTSDDFSAGSTAWRYDPDSGHYIFNLKTSTTWGTGQYKTTVSYAGITLAETQFELRR</sequence>
<dbReference type="Gene3D" id="2.60.40.10">
    <property type="entry name" value="Immunoglobulins"/>
    <property type="match status" value="1"/>
</dbReference>
<dbReference type="AlphaFoldDB" id="A0A7C3HXY6"/>
<reference evidence="3" key="1">
    <citation type="journal article" date="2020" name="mSystems">
        <title>Genome- and Community-Level Interaction Insights into Carbon Utilization and Element Cycling Functions of Hydrothermarchaeota in Hydrothermal Sediment.</title>
        <authorList>
            <person name="Zhou Z."/>
            <person name="Liu Y."/>
            <person name="Xu W."/>
            <person name="Pan J."/>
            <person name="Luo Z.H."/>
            <person name="Li M."/>
        </authorList>
    </citation>
    <scope>NUCLEOTIDE SEQUENCE [LARGE SCALE GENOMIC DNA]</scope>
    <source>
        <strain evidence="3">SpSt-524</strain>
    </source>
</reference>
<organism evidence="3">
    <name type="scientific">Meiothermus ruber</name>
    <dbReference type="NCBI Taxonomy" id="277"/>
    <lineage>
        <taxon>Bacteria</taxon>
        <taxon>Thermotogati</taxon>
        <taxon>Deinococcota</taxon>
        <taxon>Deinococci</taxon>
        <taxon>Thermales</taxon>
        <taxon>Thermaceae</taxon>
        <taxon>Meiothermus</taxon>
    </lineage>
</organism>
<proteinExistence type="predicted"/>
<accession>A0A7C3HXY6</accession>
<keyword evidence="1" id="KW-0677">Repeat</keyword>
<protein>
    <submittedName>
        <fullName evidence="3">HYR domain-containing protein</fullName>
    </submittedName>
</protein>